<dbReference type="EMBL" id="SDCE01000038">
    <property type="protein sequence ID" value="TCX05175.1"/>
    <property type="molecule type" value="Genomic_DNA"/>
</dbReference>
<reference evidence="1" key="1">
    <citation type="submission" date="2019-01" db="EMBL/GenBank/DDBJ databases">
        <authorList>
            <person name="Lista F."/>
            <person name="Anselmo A."/>
        </authorList>
    </citation>
    <scope>NUCLEOTIDE SEQUENCE</scope>
    <source>
        <strain evidence="1">18S</strain>
    </source>
</reference>
<evidence type="ECO:0000313" key="1">
    <source>
        <dbReference type="EMBL" id="TCX05175.1"/>
    </source>
</evidence>
<name>A0A483GA56_KLEPN</name>
<organism evidence="1">
    <name type="scientific">Klebsiella pneumoniae</name>
    <dbReference type="NCBI Taxonomy" id="573"/>
    <lineage>
        <taxon>Bacteria</taxon>
        <taxon>Pseudomonadati</taxon>
        <taxon>Pseudomonadota</taxon>
        <taxon>Gammaproteobacteria</taxon>
        <taxon>Enterobacterales</taxon>
        <taxon>Enterobacteriaceae</taxon>
        <taxon>Klebsiella/Raoultella group</taxon>
        <taxon>Klebsiella</taxon>
        <taxon>Klebsiella pneumoniae complex</taxon>
    </lineage>
</organism>
<dbReference type="AlphaFoldDB" id="A0A483GA56"/>
<comment type="caution">
    <text evidence="1">The sequence shown here is derived from an EMBL/GenBank/DDBJ whole genome shotgun (WGS) entry which is preliminary data.</text>
</comment>
<protein>
    <submittedName>
        <fullName evidence="1">Uncharacterized protein</fullName>
    </submittedName>
</protein>
<accession>A0A483GA56</accession>
<dbReference type="RefSeq" id="WP_023317652.1">
    <property type="nucleotide sequence ID" value="NZ_CAAGWW010000004.1"/>
</dbReference>
<proteinExistence type="predicted"/>
<gene>
    <name evidence="1" type="ORF">ETE71_25975</name>
</gene>
<sequence>MSRLTAVIIAIAILLMFCAISWRMGWSSHADHINAQAAKKREKAENAIKPVEEKAATANEAGKVIYKTITRDVVKYVQSPNRTVCRFDDAAVQLRQRAIDAANSIPGFDESAVQSK</sequence>